<evidence type="ECO:0000313" key="1">
    <source>
        <dbReference type="EMBL" id="KAK4604044.1"/>
    </source>
</evidence>
<dbReference type="PANTHER" id="PTHR38546:SF6">
    <property type="entry name" value="TRANSCRIPTION FACTOR PRE3-LIKE"/>
    <property type="match status" value="1"/>
</dbReference>
<dbReference type="AlphaFoldDB" id="A0AAN7J9F2"/>
<evidence type="ECO:0000313" key="2">
    <source>
        <dbReference type="Proteomes" id="UP001324115"/>
    </source>
</evidence>
<dbReference type="InterPro" id="IPR044172">
    <property type="entry name" value="ILI2-like"/>
</dbReference>
<organism evidence="1 2">
    <name type="scientific">Quercus rubra</name>
    <name type="common">Northern red oak</name>
    <name type="synonym">Quercus borealis</name>
    <dbReference type="NCBI Taxonomy" id="3512"/>
    <lineage>
        <taxon>Eukaryota</taxon>
        <taxon>Viridiplantae</taxon>
        <taxon>Streptophyta</taxon>
        <taxon>Embryophyta</taxon>
        <taxon>Tracheophyta</taxon>
        <taxon>Spermatophyta</taxon>
        <taxon>Magnoliopsida</taxon>
        <taxon>eudicotyledons</taxon>
        <taxon>Gunneridae</taxon>
        <taxon>Pentapetalae</taxon>
        <taxon>rosids</taxon>
        <taxon>fabids</taxon>
        <taxon>Fagales</taxon>
        <taxon>Fagaceae</taxon>
        <taxon>Quercus</taxon>
    </lineage>
</organism>
<proteinExistence type="predicted"/>
<dbReference type="GO" id="GO:0046983">
    <property type="term" value="F:protein dimerization activity"/>
    <property type="evidence" value="ECO:0007669"/>
    <property type="project" value="InterPro"/>
</dbReference>
<gene>
    <name evidence="1" type="ORF">RGQ29_012520</name>
</gene>
<protein>
    <submittedName>
        <fullName evidence="1">Uncharacterized protein</fullName>
    </submittedName>
</protein>
<accession>A0AAN7J9F2</accession>
<dbReference type="PANTHER" id="PTHR38546">
    <property type="entry name" value="DNA BINDING PROTEIN"/>
    <property type="match status" value="1"/>
</dbReference>
<dbReference type="GO" id="GO:0006355">
    <property type="term" value="P:regulation of DNA-templated transcription"/>
    <property type="evidence" value="ECO:0007669"/>
    <property type="project" value="InterPro"/>
</dbReference>
<sequence>MSSRRLDSTIATEDEVKDLILELQALLSTEVDRSRTTKVLEEICNHIKRLQKEVDNLSKKICGLLGPPDTSSNVDFAEVLKLVMEL</sequence>
<keyword evidence="2" id="KW-1185">Reference proteome</keyword>
<dbReference type="GO" id="GO:0040008">
    <property type="term" value="P:regulation of growth"/>
    <property type="evidence" value="ECO:0007669"/>
    <property type="project" value="InterPro"/>
</dbReference>
<reference evidence="1 2" key="1">
    <citation type="journal article" date="2023" name="G3 (Bethesda)">
        <title>A haplotype-resolved chromosome-scale genome for Quercus rubra L. provides insights into the genetics of adaptive traits for red oak species.</title>
        <authorList>
            <person name="Kapoor B."/>
            <person name="Jenkins J."/>
            <person name="Schmutz J."/>
            <person name="Zhebentyayeva T."/>
            <person name="Kuelheim C."/>
            <person name="Coggeshall M."/>
            <person name="Heim C."/>
            <person name="Lasky J.R."/>
            <person name="Leites L."/>
            <person name="Islam-Faridi N."/>
            <person name="Romero-Severson J."/>
            <person name="DeLeo V.L."/>
            <person name="Lucas S.M."/>
            <person name="Lazic D."/>
            <person name="Gailing O."/>
            <person name="Carlson J."/>
            <person name="Staton M."/>
        </authorList>
    </citation>
    <scope>NUCLEOTIDE SEQUENCE [LARGE SCALE GENOMIC DNA]</scope>
    <source>
        <strain evidence="1">Pseudo-F2</strain>
    </source>
</reference>
<dbReference type="EMBL" id="JAXUIC010000002">
    <property type="protein sequence ID" value="KAK4604044.1"/>
    <property type="molecule type" value="Genomic_DNA"/>
</dbReference>
<comment type="caution">
    <text evidence="1">The sequence shown here is derived from an EMBL/GenBank/DDBJ whole genome shotgun (WGS) entry which is preliminary data.</text>
</comment>
<name>A0AAN7J9F2_QUERU</name>
<dbReference type="Pfam" id="PF23174">
    <property type="entry name" value="bHLH_ILI"/>
    <property type="match status" value="1"/>
</dbReference>
<dbReference type="InterPro" id="IPR044293">
    <property type="entry name" value="PRE"/>
</dbReference>
<dbReference type="Proteomes" id="UP001324115">
    <property type="component" value="Unassembled WGS sequence"/>
</dbReference>